<reference evidence="3" key="2">
    <citation type="submission" date="2015-01" db="EMBL/GenBank/DDBJ databases">
        <title>Evolutionary Origins and Diversification of the Mycorrhizal Mutualists.</title>
        <authorList>
            <consortium name="DOE Joint Genome Institute"/>
            <consortium name="Mycorrhizal Genomics Consortium"/>
            <person name="Kohler A."/>
            <person name="Kuo A."/>
            <person name="Nagy L.G."/>
            <person name="Floudas D."/>
            <person name="Copeland A."/>
            <person name="Barry K.W."/>
            <person name="Cichocki N."/>
            <person name="Veneault-Fourrey C."/>
            <person name="LaButti K."/>
            <person name="Lindquist E.A."/>
            <person name="Lipzen A."/>
            <person name="Lundell T."/>
            <person name="Morin E."/>
            <person name="Murat C."/>
            <person name="Riley R."/>
            <person name="Ohm R."/>
            <person name="Sun H."/>
            <person name="Tunlid A."/>
            <person name="Henrissat B."/>
            <person name="Grigoriev I.V."/>
            <person name="Hibbett D.S."/>
            <person name="Martin F."/>
        </authorList>
    </citation>
    <scope>NUCLEOTIDE SEQUENCE [LARGE SCALE GENOMIC DNA]</scope>
    <source>
        <strain evidence="3">MAFF 305830</strain>
    </source>
</reference>
<reference evidence="2 3" key="1">
    <citation type="submission" date="2014-04" db="EMBL/GenBank/DDBJ databases">
        <authorList>
            <consortium name="DOE Joint Genome Institute"/>
            <person name="Kuo A."/>
            <person name="Zuccaro A."/>
            <person name="Kohler A."/>
            <person name="Nagy L.G."/>
            <person name="Floudas D."/>
            <person name="Copeland A."/>
            <person name="Barry K.W."/>
            <person name="Cichocki N."/>
            <person name="Veneault-Fourrey C."/>
            <person name="LaButti K."/>
            <person name="Lindquist E.A."/>
            <person name="Lipzen A."/>
            <person name="Lundell T."/>
            <person name="Morin E."/>
            <person name="Murat C."/>
            <person name="Sun H."/>
            <person name="Tunlid A."/>
            <person name="Henrissat B."/>
            <person name="Grigoriev I.V."/>
            <person name="Hibbett D.S."/>
            <person name="Martin F."/>
            <person name="Nordberg H.P."/>
            <person name="Cantor M.N."/>
            <person name="Hua S.X."/>
        </authorList>
    </citation>
    <scope>NUCLEOTIDE SEQUENCE [LARGE SCALE GENOMIC DNA]</scope>
    <source>
        <strain evidence="2 3">MAFF 305830</strain>
    </source>
</reference>
<dbReference type="OrthoDB" id="9991317at2759"/>
<dbReference type="Pfam" id="PF12770">
    <property type="entry name" value="CHAT"/>
    <property type="match status" value="1"/>
</dbReference>
<evidence type="ECO:0000259" key="1">
    <source>
        <dbReference type="Pfam" id="PF12770"/>
    </source>
</evidence>
<sequence length="1264" mass="140999">MLDLTRIVVTSPIPIHPYLSRDASVAVKIMGNGEVWGKTPFVDGDPLVGKWELESKLSSFEIDQLLTIVVVVKKKGREKEFVISTIGILDLMLQVIHEPKETYTFSTSNYSIDFTITCSITLPGYNSASAHGDIEEEDSPLPSRDDLESIYATTTALSDQNTRAKALSALGKAYRQLFSETHWKKDLETAISLSDEAVRLTSPHDPQAAERLSVLTGALEDSLKQYDNIGAIEIAIEHLQTALGTTADDENRSKLLQELSIQFHRRFVRLDTIEDLNQAISFMREALSFCPLRHEDRPHHFHVLGNVLKDRLKRSGTIKDLDESIMHLHEAVRLASDENEDKPSYLSSLGNALGNRFELLSRVTDIDDAIASQQRAVELTADGDTRKPSWLSNLGISFETRFGRFGNLQDIEKITYIYTTLGNVLRERYNRQGILADLEEAVSSQSKGVEFTLDGHSDMPSRLNNLASALKDRFKRLGHIEDLEDAISSQRKAAELAPNGHPDKAQILNNLGAFYRTRFERFKTATDADSAVFAYRQAIELLPAGDPREASWLYNLGMAILSRSDSSRLNVLEEAISLMRKAAKQIPDGHPQAATIFEGLAFSLDCRFDHFNIQVDLDEAISNYSTAIRFTLADHPSLPFRLNHLANALYLRFLKIGKDEDMEISLSHHRKAVELVPQTDPGGTKLLCDLAKTLVHNFERSDSQEDIKDVWEALSAISIATALPMGPPTLRLQAARQWATMAQSYDKGGTMTALKHAIDLLPRIAWLGLSLSDQHTLLAEFGDIVRDAVGVAILYGEYEIAIEWAEQGRSIVWQNLLGLRSPVDELRISHSGLADRLQNISRKIESPQSLNDISEETNVVPTEDVAQRSSQLAIEWENTIEEIRKIPKFASFLEAKSFSELAPVSHEGPVVVLNVQRSRCDALILTSDEIKQHMHVPLVHFTSELSESLFVDMKKLLSVAGVRARGNRKSQRVKSSTSNSEKFEKILGELWIRVVKPVIDCLGYPVNLENPPRIWWCTSGFLSFLPIHAAGLYKTGGVGDKVTDYVVSSYTPTLTAILDQHQPVIPRDFRILTVAQPKTPYASPLPNTEDEVNRIEHLAGNISLEKLTGEGATKDCVLQAMKRSHWVHLACHGQQDISDPMKSGLLLHDKMLELSELVQHSFPNSDFAFLSACQTGMGDEKVAEESAHLAAGMFLAGFRGVIATMWSINDADAPQVAEDVYRRMLEGGKPRRKEAAYALHEAVKNLRESGADYISWVPFIHFGR</sequence>
<keyword evidence="3" id="KW-1185">Reference proteome</keyword>
<protein>
    <recommendedName>
        <fullName evidence="1">CHAT domain-containing protein</fullName>
    </recommendedName>
</protein>
<accession>A0A0C3AZ42</accession>
<evidence type="ECO:0000313" key="2">
    <source>
        <dbReference type="EMBL" id="KIM25229.1"/>
    </source>
</evidence>
<dbReference type="HOGENOM" id="CLU_001305_0_1_1"/>
<dbReference type="PANTHER" id="PTHR19959">
    <property type="entry name" value="KINESIN LIGHT CHAIN"/>
    <property type="match status" value="1"/>
</dbReference>
<dbReference type="SUPFAM" id="SSF81901">
    <property type="entry name" value="HCP-like"/>
    <property type="match status" value="1"/>
</dbReference>
<dbReference type="InterPro" id="IPR011990">
    <property type="entry name" value="TPR-like_helical_dom_sf"/>
</dbReference>
<name>A0A0C3AZ42_SERVB</name>
<dbReference type="Proteomes" id="UP000054097">
    <property type="component" value="Unassembled WGS sequence"/>
</dbReference>
<dbReference type="PANTHER" id="PTHR19959:SF119">
    <property type="entry name" value="FUNGAL LIPASE-LIKE DOMAIN-CONTAINING PROTEIN"/>
    <property type="match status" value="1"/>
</dbReference>
<evidence type="ECO:0000313" key="3">
    <source>
        <dbReference type="Proteomes" id="UP000054097"/>
    </source>
</evidence>
<feature type="domain" description="CHAT" evidence="1">
    <location>
        <begin position="987"/>
        <end position="1263"/>
    </location>
</feature>
<dbReference type="Gene3D" id="1.25.40.10">
    <property type="entry name" value="Tetratricopeptide repeat domain"/>
    <property type="match status" value="2"/>
</dbReference>
<dbReference type="InterPro" id="IPR024983">
    <property type="entry name" value="CHAT_dom"/>
</dbReference>
<dbReference type="STRING" id="933852.A0A0C3AZ42"/>
<organism evidence="2 3">
    <name type="scientific">Serendipita vermifera MAFF 305830</name>
    <dbReference type="NCBI Taxonomy" id="933852"/>
    <lineage>
        <taxon>Eukaryota</taxon>
        <taxon>Fungi</taxon>
        <taxon>Dikarya</taxon>
        <taxon>Basidiomycota</taxon>
        <taxon>Agaricomycotina</taxon>
        <taxon>Agaricomycetes</taxon>
        <taxon>Sebacinales</taxon>
        <taxon>Serendipitaceae</taxon>
        <taxon>Serendipita</taxon>
    </lineage>
</organism>
<proteinExistence type="predicted"/>
<gene>
    <name evidence="2" type="ORF">M408DRAFT_26427</name>
</gene>
<dbReference type="EMBL" id="KN824316">
    <property type="protein sequence ID" value="KIM25229.1"/>
    <property type="molecule type" value="Genomic_DNA"/>
</dbReference>
<dbReference type="AlphaFoldDB" id="A0A0C3AZ42"/>